<dbReference type="AlphaFoldDB" id="A0A1Y3AVK7"/>
<evidence type="ECO:0000256" key="1">
    <source>
        <dbReference type="SAM" id="MobiDB-lite"/>
    </source>
</evidence>
<evidence type="ECO:0000313" key="2">
    <source>
        <dbReference type="EMBL" id="OTF71828.1"/>
    </source>
</evidence>
<evidence type="ECO:0008006" key="4">
    <source>
        <dbReference type="Google" id="ProtNLM"/>
    </source>
</evidence>
<proteinExistence type="predicted"/>
<dbReference type="CDD" id="cd00096">
    <property type="entry name" value="Ig"/>
    <property type="match status" value="1"/>
</dbReference>
<gene>
    <name evidence="2" type="ORF">BLA29_013390</name>
</gene>
<accession>A0A1Y3AVK7</accession>
<dbReference type="OrthoDB" id="438268at2759"/>
<dbReference type="Gene3D" id="2.60.40.10">
    <property type="entry name" value="Immunoglobulins"/>
    <property type="match status" value="1"/>
</dbReference>
<dbReference type="SUPFAM" id="SSF48726">
    <property type="entry name" value="Immunoglobulin"/>
    <property type="match status" value="1"/>
</dbReference>
<comment type="caution">
    <text evidence="2">The sequence shown here is derived from an EMBL/GenBank/DDBJ whole genome shotgun (WGS) entry which is preliminary data.</text>
</comment>
<reference evidence="2 3" key="1">
    <citation type="submission" date="2017-03" db="EMBL/GenBank/DDBJ databases">
        <title>Genome Survey of Euroglyphus maynei.</title>
        <authorList>
            <person name="Arlian L.G."/>
            <person name="Morgan M.S."/>
            <person name="Rider S.D."/>
        </authorList>
    </citation>
    <scope>NUCLEOTIDE SEQUENCE [LARGE SCALE GENOMIC DNA]</scope>
    <source>
        <strain evidence="2">Arlian Lab</strain>
        <tissue evidence="2">Whole body</tissue>
    </source>
</reference>
<dbReference type="EMBL" id="MUJZ01059097">
    <property type="protein sequence ID" value="OTF71828.1"/>
    <property type="molecule type" value="Genomic_DNA"/>
</dbReference>
<dbReference type="Proteomes" id="UP000194236">
    <property type="component" value="Unassembled WGS sequence"/>
</dbReference>
<evidence type="ECO:0000313" key="3">
    <source>
        <dbReference type="Proteomes" id="UP000194236"/>
    </source>
</evidence>
<feature type="region of interest" description="Disordered" evidence="1">
    <location>
        <begin position="22"/>
        <end position="54"/>
    </location>
</feature>
<organism evidence="2 3">
    <name type="scientific">Euroglyphus maynei</name>
    <name type="common">Mayne's house dust mite</name>
    <dbReference type="NCBI Taxonomy" id="6958"/>
    <lineage>
        <taxon>Eukaryota</taxon>
        <taxon>Metazoa</taxon>
        <taxon>Ecdysozoa</taxon>
        <taxon>Arthropoda</taxon>
        <taxon>Chelicerata</taxon>
        <taxon>Arachnida</taxon>
        <taxon>Acari</taxon>
        <taxon>Acariformes</taxon>
        <taxon>Sarcoptiformes</taxon>
        <taxon>Astigmata</taxon>
        <taxon>Psoroptidia</taxon>
        <taxon>Analgoidea</taxon>
        <taxon>Pyroglyphidae</taxon>
        <taxon>Pyroglyphinae</taxon>
        <taxon>Euroglyphus</taxon>
    </lineage>
</organism>
<dbReference type="InterPro" id="IPR013783">
    <property type="entry name" value="Ig-like_fold"/>
</dbReference>
<sequence>MQTHIKPVIKWNRLLLDMIGSSSSSSSLIPDKLNSDPPLSGKKDARREQISSGEQLHLTDIRIEDAGLYECVAENPHNHLTISHQFTITVNGN</sequence>
<protein>
    <recommendedName>
        <fullName evidence="4">Immunoglobulin I-set domain-containing protein</fullName>
    </recommendedName>
</protein>
<keyword evidence="3" id="KW-1185">Reference proteome</keyword>
<name>A0A1Y3AVK7_EURMA</name>
<dbReference type="InterPro" id="IPR036179">
    <property type="entry name" value="Ig-like_dom_sf"/>
</dbReference>